<keyword evidence="3" id="KW-1185">Reference proteome</keyword>
<evidence type="ECO:0000313" key="2">
    <source>
        <dbReference type="EMBL" id="KAK1451204.1"/>
    </source>
</evidence>
<dbReference type="EMBL" id="MPDP01000300">
    <property type="protein sequence ID" value="KAK1451204.1"/>
    <property type="molecule type" value="Genomic_DNA"/>
</dbReference>
<evidence type="ECO:0000256" key="1">
    <source>
        <dbReference type="SAM" id="MobiDB-lite"/>
    </source>
</evidence>
<organism evidence="2 3">
    <name type="scientific">Colletotrichum cuscutae</name>
    <dbReference type="NCBI Taxonomy" id="1209917"/>
    <lineage>
        <taxon>Eukaryota</taxon>
        <taxon>Fungi</taxon>
        <taxon>Dikarya</taxon>
        <taxon>Ascomycota</taxon>
        <taxon>Pezizomycotina</taxon>
        <taxon>Sordariomycetes</taxon>
        <taxon>Hypocreomycetidae</taxon>
        <taxon>Glomerellales</taxon>
        <taxon>Glomerellaceae</taxon>
        <taxon>Colletotrichum</taxon>
        <taxon>Colletotrichum acutatum species complex</taxon>
    </lineage>
</organism>
<reference evidence="2" key="1">
    <citation type="submission" date="2016-11" db="EMBL/GenBank/DDBJ databases">
        <title>The genome sequence of Colletotrichum cuscutae.</title>
        <authorList>
            <person name="Baroncelli R."/>
        </authorList>
    </citation>
    <scope>NUCLEOTIDE SEQUENCE</scope>
    <source>
        <strain evidence="2">IMI 304802</strain>
    </source>
</reference>
<name>A0AAI9U3V6_9PEZI</name>
<feature type="region of interest" description="Disordered" evidence="1">
    <location>
        <begin position="201"/>
        <end position="228"/>
    </location>
</feature>
<comment type="caution">
    <text evidence="2">The sequence shown here is derived from an EMBL/GenBank/DDBJ whole genome shotgun (WGS) entry which is preliminary data.</text>
</comment>
<feature type="region of interest" description="Disordered" evidence="1">
    <location>
        <begin position="284"/>
        <end position="315"/>
    </location>
</feature>
<feature type="compositionally biased region" description="Basic and acidic residues" evidence="1">
    <location>
        <begin position="299"/>
        <end position="311"/>
    </location>
</feature>
<evidence type="ECO:0000313" key="3">
    <source>
        <dbReference type="Proteomes" id="UP001239213"/>
    </source>
</evidence>
<proteinExistence type="predicted"/>
<accession>A0AAI9U3V6</accession>
<gene>
    <name evidence="2" type="ORF">CCUS01_11189</name>
</gene>
<dbReference type="AlphaFoldDB" id="A0AAI9U3V6"/>
<sequence>MARQNQKNETDNPETRISGFWLQRSGSLLASLSCRFFTDLISAGSDQERFLPRPIVFMLGRPTEALYRMECTWDRSAQTQSPGILTWRDGSVIHEWTCTSRIAHRPSPVANGAAASLFPARSARGSHAMSGPADGAHLHHHLPYYVQCLPPKGSPSTAVLSSFTDTQRSTATNLRLEFRGLTHPGLTTGPSLGSMLALSLWPPSNRDDKKRRPLPSRPRDRGQAQLAGGPVLLRLLNPDPFSQDTEWHPKFLNRVAKVLRQKYDGLQIPVLVLAIMAWLRTTPTLKSGTGTGPDSESEAQERGLDDGDGTRPAKPLKFLLAPASSQAPNWVAFGLDHSLILMMRSSMVRFERARRERNATAKDLHNGEQQRKTVKLQGTNWKGQSKLNRREAFVQLLTPYTWTTNDATRQTDARCM</sequence>
<protein>
    <submittedName>
        <fullName evidence="2">Uncharacterized protein</fullName>
    </submittedName>
</protein>
<feature type="compositionally biased region" description="Polar residues" evidence="1">
    <location>
        <begin position="284"/>
        <end position="294"/>
    </location>
</feature>
<dbReference type="Proteomes" id="UP001239213">
    <property type="component" value="Unassembled WGS sequence"/>
</dbReference>